<reference evidence="1" key="1">
    <citation type="submission" date="2015-09" db="EMBL/GenBank/DDBJ databases">
        <title>Draft Genome Sequences of Two Novel Amoeba-resistant Intranuclear Bacteria, Candidatus Berkiella cookevillensis and Candidatus Berkiella aquae.</title>
        <authorList>
            <person name="Mehari Y.T."/>
            <person name="Arivett B.A."/>
            <person name="Farone A.L."/>
            <person name="Gunderson J.H."/>
            <person name="Farone M.B."/>
        </authorList>
    </citation>
    <scope>NUCLEOTIDE SEQUENCE [LARGE SCALE GENOMIC DNA]</scope>
    <source>
        <strain evidence="1">HT99</strain>
    </source>
</reference>
<dbReference type="AlphaFoldDB" id="A0A0Q9YKI1"/>
<keyword evidence="3" id="KW-1185">Reference proteome</keyword>
<comment type="caution">
    <text evidence="1">The sequence shown here is derived from an EMBL/GenBank/DDBJ whole genome shotgun (WGS) entry which is preliminary data.</text>
</comment>
<reference evidence="2" key="3">
    <citation type="submission" date="2021-06" db="EMBL/GenBank/DDBJ databases">
        <title>Genomic Description and Analysis of Intracellular Bacteria, Candidatus Berkiella cookevillensis and Candidatus Berkiella aquae.</title>
        <authorList>
            <person name="Kidane D.T."/>
            <person name="Mehari Y.T."/>
            <person name="Rice F.C."/>
            <person name="Arivett B.A."/>
            <person name="Farone A.L."/>
            <person name="Berk S.G."/>
            <person name="Farone M.B."/>
        </authorList>
    </citation>
    <scope>NUCLEOTIDE SEQUENCE</scope>
    <source>
        <strain evidence="2">HT99</strain>
    </source>
</reference>
<evidence type="ECO:0000313" key="2">
    <source>
        <dbReference type="EMBL" id="MCS5712777.1"/>
    </source>
</evidence>
<sequence length="83" mass="9428">MGISNKSKSLEQIIRERLKEARIEAGFASAKIFSDKKELKVSTYALHESGMRGMALRVIEKYANLLNLERNWLLTGLGPKYKS</sequence>
<protein>
    <submittedName>
        <fullName evidence="2">Helix-turn-helix domain-containing protein</fullName>
    </submittedName>
</protein>
<evidence type="ECO:0000313" key="3">
    <source>
        <dbReference type="Proteomes" id="UP000051497"/>
    </source>
</evidence>
<dbReference type="SUPFAM" id="SSF47413">
    <property type="entry name" value="lambda repressor-like DNA-binding domains"/>
    <property type="match status" value="1"/>
</dbReference>
<dbReference type="InterPro" id="IPR010982">
    <property type="entry name" value="Lambda_DNA-bd_dom_sf"/>
</dbReference>
<reference evidence="2" key="2">
    <citation type="journal article" date="2016" name="Genome Announc.">
        <title>Draft Genome Sequences of Two Novel Amoeba-Resistant Intranuclear Bacteria, 'Candidatus Berkiella cookevillensis' and 'Candidatus Berkiella aquae'.</title>
        <authorList>
            <person name="Mehari Y.T."/>
            <person name="Arivett B.A."/>
            <person name="Farone A.L."/>
            <person name="Gunderson J.H."/>
            <person name="Farone M.B."/>
        </authorList>
    </citation>
    <scope>NUCLEOTIDE SEQUENCE</scope>
    <source>
        <strain evidence="2">HT99</strain>
    </source>
</reference>
<gene>
    <name evidence="2" type="ORF">HT99x_015155</name>
    <name evidence="1" type="ORF">HT99x_02673</name>
</gene>
<dbReference type="Gene3D" id="1.10.260.40">
    <property type="entry name" value="lambda repressor-like DNA-binding domains"/>
    <property type="match status" value="1"/>
</dbReference>
<accession>A0A0Q9YKI1</accession>
<dbReference type="EMBL" id="LKAJ01000014">
    <property type="protein sequence ID" value="KRG20281.1"/>
    <property type="molecule type" value="Genomic_DNA"/>
</dbReference>
<name>A0A0Q9YKI1_9GAMM</name>
<evidence type="ECO:0000313" key="1">
    <source>
        <dbReference type="EMBL" id="KRG20281.1"/>
    </source>
</evidence>
<dbReference type="Proteomes" id="UP000051497">
    <property type="component" value="Unassembled WGS sequence"/>
</dbReference>
<dbReference type="RefSeq" id="WP_075067274.1">
    <property type="nucleotide sequence ID" value="NZ_LKAJ02000002.1"/>
</dbReference>
<dbReference type="EMBL" id="LKAJ02000002">
    <property type="protein sequence ID" value="MCS5712777.1"/>
    <property type="molecule type" value="Genomic_DNA"/>
</dbReference>
<dbReference type="GO" id="GO:0003677">
    <property type="term" value="F:DNA binding"/>
    <property type="evidence" value="ECO:0007669"/>
    <property type="project" value="InterPro"/>
</dbReference>
<dbReference type="OrthoDB" id="284645at2"/>
<organism evidence="1">
    <name type="scientific">Candidatus Berkiella aquae</name>
    <dbReference type="NCBI Taxonomy" id="295108"/>
    <lineage>
        <taxon>Bacteria</taxon>
        <taxon>Pseudomonadati</taxon>
        <taxon>Pseudomonadota</taxon>
        <taxon>Gammaproteobacteria</taxon>
        <taxon>Candidatus Berkiellales</taxon>
        <taxon>Candidatus Berkiellaceae</taxon>
        <taxon>Candidatus Berkiella</taxon>
    </lineage>
</organism>
<proteinExistence type="predicted"/>